<dbReference type="InterPro" id="IPR020568">
    <property type="entry name" value="Ribosomal_Su5_D2-typ_SF"/>
</dbReference>
<evidence type="ECO:0000256" key="2">
    <source>
        <dbReference type="ARBA" id="ARBA00022763"/>
    </source>
</evidence>
<dbReference type="AlphaFoldDB" id="A0AAV5U4M8"/>
<feature type="region of interest" description="Disordered" evidence="3">
    <location>
        <begin position="396"/>
        <end position="426"/>
    </location>
</feature>
<dbReference type="GO" id="GO:0032389">
    <property type="term" value="C:MutLalpha complex"/>
    <property type="evidence" value="ECO:0007669"/>
    <property type="project" value="TreeGrafter"/>
</dbReference>
<dbReference type="SUPFAM" id="SSF54211">
    <property type="entry name" value="Ribosomal protein S5 domain 2-like"/>
    <property type="match status" value="1"/>
</dbReference>
<dbReference type="EMBL" id="BTSX01000005">
    <property type="protein sequence ID" value="GMT01332.1"/>
    <property type="molecule type" value="Genomic_DNA"/>
</dbReference>
<dbReference type="PANTHER" id="PTHR10073">
    <property type="entry name" value="DNA MISMATCH REPAIR PROTEIN MLH, PMS, MUTL"/>
    <property type="match status" value="1"/>
</dbReference>
<evidence type="ECO:0000256" key="1">
    <source>
        <dbReference type="ARBA" id="ARBA00006082"/>
    </source>
</evidence>
<feature type="region of interest" description="Disordered" evidence="3">
    <location>
        <begin position="455"/>
        <end position="508"/>
    </location>
</feature>
<feature type="compositionally biased region" description="Basic and acidic residues" evidence="3">
    <location>
        <begin position="498"/>
        <end position="508"/>
    </location>
</feature>
<keyword evidence="7" id="KW-1185">Reference proteome</keyword>
<proteinExistence type="inferred from homology"/>
<feature type="region of interest" description="Disordered" evidence="3">
    <location>
        <begin position="682"/>
        <end position="709"/>
    </location>
</feature>
<dbReference type="PROSITE" id="PS00058">
    <property type="entry name" value="DNA_MISMATCH_REPAIR_1"/>
    <property type="match status" value="1"/>
</dbReference>
<dbReference type="GO" id="GO:0005524">
    <property type="term" value="F:ATP binding"/>
    <property type="evidence" value="ECO:0007669"/>
    <property type="project" value="InterPro"/>
</dbReference>
<dbReference type="GO" id="GO:0140664">
    <property type="term" value="F:ATP-dependent DNA damage sensor activity"/>
    <property type="evidence" value="ECO:0007669"/>
    <property type="project" value="InterPro"/>
</dbReference>
<dbReference type="Pfam" id="PF13589">
    <property type="entry name" value="HATPase_c_3"/>
    <property type="match status" value="1"/>
</dbReference>
<dbReference type="InterPro" id="IPR014762">
    <property type="entry name" value="DNA_mismatch_repair_CS"/>
</dbReference>
<evidence type="ECO:0000259" key="4">
    <source>
        <dbReference type="SMART" id="SM00853"/>
    </source>
</evidence>
<sequence length="907" mass="101252">MDEDMVPHDENTPESSTTTVKMLPRSVATQICTSQVIISAGGAVRQLLDNAMDASAKNIEVTTLNFGIDFIRVSDDGTGIEESNFESLCKRHATSKITEYDDLLALSTLGFRGEALNALCALGSVTISTRNSASDVGTKLHFDHSGMIERRETVPREVGTTVEVRCLFTTLPVRRKEFERTAKRDYTKLMGVVQEFALATPSIRFNVFSDQSNGRRYHSISTAGGDTSLSQVITDLFGGAKNEVIEIRSDETGVRDEEEEGRDEEMEKEAAEIRLDGFVSSPVHGKGRMVSDRQFIYVNGRPVDYPKVCRAVNEIYQVHNRRQYPTLVLKIMMPADWVDVNVTPDKRLVFCQKERALLHSIRSTVVAAFKPYENLMATLEKSREVKKEVFSQSFASSPVVKSPEKSNKRKRLSLNSSEAGDSSMISDCSEMNETDRMNSVLEDLHANDWGLCGGGGGRRPGGGGTYEKRSAKGPSTSDRLDTVFPEGSSRDTVGSDVTNDRFPIDGEEPRSTVVSINTLEPAGFRSREICQPQTKKSRTVPTASSMGMKTLQAFSFKITPHVCSQEGIESENRMDMDARRRIVNRSYEEEKEREEELIGGKHYDESETAKRLESGQVKMEIHSQQLIKREVLSQPLEDTVADEQENTEEQTVDQSNRTAIRKEQKLKCSLARILKTREEMENRMAEREKEEGLEELKEGPSKENEAAAEEQLRRAIRKSDFAAMEVIGQFNSGFIITKLNGHLFIVDQHASDEKANFEKFQKSAVVKNQETIHPQRLDVGAVAEAVVKDNVGIFNASGFRFAFPEDSSGVQLVSLPVVHGASFDRKDIDELISALTLHPGVMVRPSKLNRVFASKACRSSVMIGARLTKEKMKAIVNQLGILDHPWSCPHGRPTLRHLANLKKIEEY</sequence>
<protein>
    <submittedName>
        <fullName evidence="6">Uncharacterized protein</fullName>
    </submittedName>
</protein>
<dbReference type="GO" id="GO:0030983">
    <property type="term" value="F:mismatched DNA binding"/>
    <property type="evidence" value="ECO:0007669"/>
    <property type="project" value="InterPro"/>
</dbReference>
<evidence type="ECO:0000259" key="5">
    <source>
        <dbReference type="SMART" id="SM01340"/>
    </source>
</evidence>
<feature type="compositionally biased region" description="Basic and acidic residues" evidence="3">
    <location>
        <begin position="1"/>
        <end position="11"/>
    </location>
</feature>
<feature type="compositionally biased region" description="Polar residues" evidence="3">
    <location>
        <begin position="413"/>
        <end position="426"/>
    </location>
</feature>
<keyword evidence="2" id="KW-0227">DNA damage</keyword>
<dbReference type="Gene3D" id="3.30.1370.100">
    <property type="entry name" value="MutL, C-terminal domain, regulatory subdomain"/>
    <property type="match status" value="1"/>
</dbReference>
<feature type="domain" description="DNA mismatch repair protein S5" evidence="5">
    <location>
        <begin position="233"/>
        <end position="370"/>
    </location>
</feature>
<dbReference type="FunFam" id="3.30.565.10:FF:000017">
    <property type="entry name" value="PMS1 homolog 1, mismatch repair system component"/>
    <property type="match status" value="1"/>
</dbReference>
<dbReference type="InterPro" id="IPR002099">
    <property type="entry name" value="MutL/Mlh/PMS"/>
</dbReference>
<dbReference type="CDD" id="cd16926">
    <property type="entry name" value="HATPase_MutL-MLH-PMS-like"/>
    <property type="match status" value="1"/>
</dbReference>
<dbReference type="Gene3D" id="3.30.1540.20">
    <property type="entry name" value="MutL, C-terminal domain, dimerisation subdomain"/>
    <property type="match status" value="1"/>
</dbReference>
<reference evidence="6" key="1">
    <citation type="submission" date="2023-10" db="EMBL/GenBank/DDBJ databases">
        <title>Genome assembly of Pristionchus species.</title>
        <authorList>
            <person name="Yoshida K."/>
            <person name="Sommer R.J."/>
        </authorList>
    </citation>
    <scope>NUCLEOTIDE SEQUENCE</scope>
    <source>
        <strain evidence="6">RS0144</strain>
    </source>
</reference>
<dbReference type="SUPFAM" id="SSF118116">
    <property type="entry name" value="DNA mismatch repair protein MutL"/>
    <property type="match status" value="1"/>
</dbReference>
<feature type="region of interest" description="Disordered" evidence="3">
    <location>
        <begin position="1"/>
        <end position="20"/>
    </location>
</feature>
<dbReference type="InterPro" id="IPR013507">
    <property type="entry name" value="DNA_mismatch_S5_2-like"/>
</dbReference>
<dbReference type="Pfam" id="PF01119">
    <property type="entry name" value="DNA_mis_repair"/>
    <property type="match status" value="1"/>
</dbReference>
<dbReference type="Proteomes" id="UP001432027">
    <property type="component" value="Unassembled WGS sequence"/>
</dbReference>
<dbReference type="Pfam" id="PF08676">
    <property type="entry name" value="MutL_C"/>
    <property type="match status" value="1"/>
</dbReference>
<feature type="domain" description="MutL C-terminal dimerisation" evidence="4">
    <location>
        <begin position="726"/>
        <end position="867"/>
    </location>
</feature>
<feature type="compositionally biased region" description="Gly residues" evidence="3">
    <location>
        <begin position="455"/>
        <end position="465"/>
    </location>
</feature>
<name>A0AAV5U4M8_9BILA</name>
<dbReference type="SUPFAM" id="SSF55874">
    <property type="entry name" value="ATPase domain of HSP90 chaperone/DNA topoisomerase II/histidine kinase"/>
    <property type="match status" value="1"/>
</dbReference>
<dbReference type="GO" id="GO:0016887">
    <property type="term" value="F:ATP hydrolysis activity"/>
    <property type="evidence" value="ECO:0007669"/>
    <property type="project" value="InterPro"/>
</dbReference>
<dbReference type="SMART" id="SM01340">
    <property type="entry name" value="DNA_mis_repair"/>
    <property type="match status" value="1"/>
</dbReference>
<comment type="similarity">
    <text evidence="1">Belongs to the DNA mismatch repair MutL/HexB family.</text>
</comment>
<evidence type="ECO:0000256" key="3">
    <source>
        <dbReference type="SAM" id="MobiDB-lite"/>
    </source>
</evidence>
<dbReference type="PANTHER" id="PTHR10073:SF52">
    <property type="entry name" value="MISMATCH REPAIR ENDONUCLEASE PMS2"/>
    <property type="match status" value="1"/>
</dbReference>
<dbReference type="InterPro" id="IPR014721">
    <property type="entry name" value="Ribsml_uS5_D2-typ_fold_subgr"/>
</dbReference>
<dbReference type="InterPro" id="IPR014790">
    <property type="entry name" value="MutL_C"/>
</dbReference>
<dbReference type="Gene3D" id="3.30.230.10">
    <property type="match status" value="1"/>
</dbReference>
<dbReference type="InterPro" id="IPR042120">
    <property type="entry name" value="MutL_C_dimsub"/>
</dbReference>
<dbReference type="CDD" id="cd03484">
    <property type="entry name" value="MutL_Trans_hPMS_2_like"/>
    <property type="match status" value="1"/>
</dbReference>
<dbReference type="GO" id="GO:0006298">
    <property type="term" value="P:mismatch repair"/>
    <property type="evidence" value="ECO:0007669"/>
    <property type="project" value="InterPro"/>
</dbReference>
<dbReference type="NCBIfam" id="TIGR00585">
    <property type="entry name" value="mutl"/>
    <property type="match status" value="1"/>
</dbReference>
<gene>
    <name evidence="6" type="ORF">PENTCL1PPCAC_23506</name>
</gene>
<comment type="caution">
    <text evidence="6">The sequence shown here is derived from an EMBL/GenBank/DDBJ whole genome shotgun (WGS) entry which is preliminary data.</text>
</comment>
<evidence type="ECO:0000313" key="6">
    <source>
        <dbReference type="EMBL" id="GMT01332.1"/>
    </source>
</evidence>
<accession>A0AAV5U4M8</accession>
<dbReference type="InterPro" id="IPR037198">
    <property type="entry name" value="MutL_C_sf"/>
</dbReference>
<dbReference type="Gene3D" id="3.30.565.10">
    <property type="entry name" value="Histidine kinase-like ATPase, C-terminal domain"/>
    <property type="match status" value="1"/>
</dbReference>
<dbReference type="SMART" id="SM00853">
    <property type="entry name" value="MutL_C"/>
    <property type="match status" value="1"/>
</dbReference>
<dbReference type="InterPro" id="IPR038973">
    <property type="entry name" value="MutL/Mlh/Pms-like"/>
</dbReference>
<dbReference type="InterPro" id="IPR036890">
    <property type="entry name" value="HATPase_C_sf"/>
</dbReference>
<organism evidence="6 7">
    <name type="scientific">Pristionchus entomophagus</name>
    <dbReference type="NCBI Taxonomy" id="358040"/>
    <lineage>
        <taxon>Eukaryota</taxon>
        <taxon>Metazoa</taxon>
        <taxon>Ecdysozoa</taxon>
        <taxon>Nematoda</taxon>
        <taxon>Chromadorea</taxon>
        <taxon>Rhabditida</taxon>
        <taxon>Rhabditina</taxon>
        <taxon>Diplogasteromorpha</taxon>
        <taxon>Diplogasteroidea</taxon>
        <taxon>Neodiplogasteridae</taxon>
        <taxon>Pristionchus</taxon>
    </lineage>
</organism>
<dbReference type="FunFam" id="3.30.1370.100:FF:000001">
    <property type="entry name" value="Mismatch repair endonuclease pms1, putative"/>
    <property type="match status" value="1"/>
</dbReference>
<evidence type="ECO:0000313" key="7">
    <source>
        <dbReference type="Proteomes" id="UP001432027"/>
    </source>
</evidence>
<dbReference type="InterPro" id="IPR042121">
    <property type="entry name" value="MutL_C_regsub"/>
</dbReference>